<dbReference type="WBParaSite" id="JU765_v2.g17833.t1">
    <property type="protein sequence ID" value="JU765_v2.g17833.t1"/>
    <property type="gene ID" value="JU765_v2.g17833"/>
</dbReference>
<organism evidence="1 2">
    <name type="scientific">Panagrolaimus sp. JU765</name>
    <dbReference type="NCBI Taxonomy" id="591449"/>
    <lineage>
        <taxon>Eukaryota</taxon>
        <taxon>Metazoa</taxon>
        <taxon>Ecdysozoa</taxon>
        <taxon>Nematoda</taxon>
        <taxon>Chromadorea</taxon>
        <taxon>Rhabditida</taxon>
        <taxon>Tylenchina</taxon>
        <taxon>Panagrolaimomorpha</taxon>
        <taxon>Panagrolaimoidea</taxon>
        <taxon>Panagrolaimidae</taxon>
        <taxon>Panagrolaimus</taxon>
    </lineage>
</organism>
<accession>A0AC34QMY0</accession>
<dbReference type="Proteomes" id="UP000887576">
    <property type="component" value="Unplaced"/>
</dbReference>
<evidence type="ECO:0000313" key="2">
    <source>
        <dbReference type="WBParaSite" id="JU765_v2.g17833.t1"/>
    </source>
</evidence>
<name>A0AC34QMY0_9BILA</name>
<evidence type="ECO:0000313" key="1">
    <source>
        <dbReference type="Proteomes" id="UP000887576"/>
    </source>
</evidence>
<sequence length="350" mass="38280">MPTLESWMVSDQILPALPKINSKEPGILMAILGIYKLANENEKFGIGREQCAKSVLPFLISTTVENTLNLHQFEQYVTMIKILLEKVEKEQRNRLQQLSAGQEEQRNFQDFTEMINSDTTKVNSGPDLDALSELFGPTKTDNGVNGSSKQPGQLSLEEKKRLALENEKPTILEPMKPTKSQPMNSMMSTTNKTAAPLSTATNSLFDTGLSKPLSMFPSPPKSTISDSFNFDNLMSTVSPAKNDSNFGNFSSSSMNSSTFSIPPPPSSSNPVQRSGFSIPPPPGNNSNFINLNFGTSSSTKGNDDILDLFKSNQPKQQNSTAVDELLAMANKMPVSNKSGKNKDPFADLLK</sequence>
<proteinExistence type="predicted"/>
<reference evidence="2" key="1">
    <citation type="submission" date="2022-11" db="UniProtKB">
        <authorList>
            <consortium name="WormBaseParasite"/>
        </authorList>
    </citation>
    <scope>IDENTIFICATION</scope>
</reference>
<protein>
    <submittedName>
        <fullName evidence="2">SCY1-like protein 2</fullName>
    </submittedName>
</protein>